<sequence length="208" mass="23065">MATKLQIIFYSMYGHIYRMTEAIAEGVREVKDVEADIYRVPELVPDEILEKSGAKEAQKAYSHIPIIQVDQMTQADAYIFGTPTRFGNMCSQMRNFLDQLGGLWMKNSFVGKVGSVYTSTGSQHGGQETTITSFHTTLLHLGMVIVGLPYSERRQMTMEEISGGTPYGASTIAGEGKRMPSENELAMARYQGKHVAEIAKALKQGRSK</sequence>
<comment type="cofactor">
    <cofactor evidence="5">
        <name>FMN</name>
        <dbReference type="ChEBI" id="CHEBI:58210"/>
    </cofactor>
    <text evidence="5">Binds 1 FMN per monomer.</text>
</comment>
<dbReference type="GO" id="GO:0050661">
    <property type="term" value="F:NADP binding"/>
    <property type="evidence" value="ECO:0007669"/>
    <property type="project" value="UniProtKB-UniRule"/>
</dbReference>
<evidence type="ECO:0000313" key="8">
    <source>
        <dbReference type="Proteomes" id="UP000254720"/>
    </source>
</evidence>
<gene>
    <name evidence="7" type="ORF">C8D86_10989</name>
</gene>
<keyword evidence="5" id="KW-0521">NADP</keyword>
<dbReference type="GO" id="GO:0050136">
    <property type="term" value="F:NADH dehydrogenase (quinone) (non-electrogenic) activity"/>
    <property type="evidence" value="ECO:0007669"/>
    <property type="project" value="RHEA"/>
</dbReference>
<protein>
    <recommendedName>
        <fullName evidence="5">NAD(P)H dehydrogenase (quinone)</fullName>
        <ecNumber evidence="5">1.6.5.2</ecNumber>
    </recommendedName>
    <alternativeName>
        <fullName evidence="5">NAD(P)H:quinone oxidoreductase</fullName>
        <shortName evidence="5">NQO</shortName>
    </alternativeName>
</protein>
<evidence type="ECO:0000256" key="3">
    <source>
        <dbReference type="ARBA" id="ARBA00022643"/>
    </source>
</evidence>
<accession>A0A370GLT7</accession>
<feature type="binding site" evidence="5">
    <location>
        <position position="140"/>
    </location>
    <ligand>
        <name>FMN</name>
        <dbReference type="ChEBI" id="CHEBI:58210"/>
    </ligand>
</feature>
<name>A0A370GLT7_9COXI</name>
<dbReference type="HAMAP" id="MF_01017">
    <property type="entry name" value="NQOR"/>
    <property type="match status" value="1"/>
</dbReference>
<feature type="domain" description="Flavodoxin-like" evidence="6">
    <location>
        <begin position="5"/>
        <end position="195"/>
    </location>
</feature>
<dbReference type="EC" id="1.6.5.2" evidence="5"/>
<keyword evidence="5" id="KW-0520">NAD</keyword>
<keyword evidence="3 5" id="KW-0288">FMN</keyword>
<dbReference type="Gene3D" id="3.40.50.360">
    <property type="match status" value="1"/>
</dbReference>
<dbReference type="EMBL" id="QQAX01000009">
    <property type="protein sequence ID" value="RDI44607.1"/>
    <property type="molecule type" value="Genomic_DNA"/>
</dbReference>
<dbReference type="SUPFAM" id="SSF52218">
    <property type="entry name" value="Flavoproteins"/>
    <property type="match status" value="1"/>
</dbReference>
<dbReference type="AlphaFoldDB" id="A0A370GLT7"/>
<evidence type="ECO:0000256" key="2">
    <source>
        <dbReference type="ARBA" id="ARBA00022630"/>
    </source>
</evidence>
<reference evidence="7 8" key="1">
    <citation type="submission" date="2018-07" db="EMBL/GenBank/DDBJ databases">
        <title>Genomic Encyclopedia of Type Strains, Phase IV (KMG-IV): sequencing the most valuable type-strain genomes for metagenomic binning, comparative biology and taxonomic classification.</title>
        <authorList>
            <person name="Goeker M."/>
        </authorList>
    </citation>
    <scope>NUCLEOTIDE SEQUENCE [LARGE SCALE GENOMIC DNA]</scope>
    <source>
        <strain evidence="7 8">DSM 16500</strain>
    </source>
</reference>
<dbReference type="NCBIfam" id="TIGR01755">
    <property type="entry name" value="flav_wrbA"/>
    <property type="match status" value="1"/>
</dbReference>
<evidence type="ECO:0000256" key="4">
    <source>
        <dbReference type="ARBA" id="ARBA00023002"/>
    </source>
</evidence>
<dbReference type="GO" id="GO:0010181">
    <property type="term" value="F:FMN binding"/>
    <property type="evidence" value="ECO:0007669"/>
    <property type="project" value="InterPro"/>
</dbReference>
<comment type="catalytic activity">
    <reaction evidence="5">
        <text>a quinone + NADH + H(+) = a quinol + NAD(+)</text>
        <dbReference type="Rhea" id="RHEA:46160"/>
        <dbReference type="ChEBI" id="CHEBI:15378"/>
        <dbReference type="ChEBI" id="CHEBI:24646"/>
        <dbReference type="ChEBI" id="CHEBI:57540"/>
        <dbReference type="ChEBI" id="CHEBI:57945"/>
        <dbReference type="ChEBI" id="CHEBI:132124"/>
        <dbReference type="EC" id="1.6.5.2"/>
    </reaction>
</comment>
<comment type="caution">
    <text evidence="5">Lacks conserved residue(s) required for the propagation of feature annotation.</text>
</comment>
<dbReference type="GO" id="GO:0051287">
    <property type="term" value="F:NAD binding"/>
    <property type="evidence" value="ECO:0007669"/>
    <property type="project" value="UniProtKB-UniRule"/>
</dbReference>
<dbReference type="FunFam" id="3.40.50.360:FF:000001">
    <property type="entry name" value="NAD(P)H dehydrogenase (Quinone) FQR1-like"/>
    <property type="match status" value="1"/>
</dbReference>
<feature type="binding site" evidence="5">
    <location>
        <position position="104"/>
    </location>
    <ligand>
        <name>substrate</name>
    </ligand>
</feature>
<proteinExistence type="inferred from homology"/>
<feature type="binding site" evidence="5">
    <location>
        <begin position="11"/>
        <end position="16"/>
    </location>
    <ligand>
        <name>FMN</name>
        <dbReference type="ChEBI" id="CHEBI:58210"/>
    </ligand>
</feature>
<keyword evidence="5" id="KW-0547">Nucleotide-binding</keyword>
<dbReference type="InterPro" id="IPR010089">
    <property type="entry name" value="Flavoprotein_WrbA-like"/>
</dbReference>
<organism evidence="7 8">
    <name type="scientific">Aquicella lusitana</name>
    <dbReference type="NCBI Taxonomy" id="254246"/>
    <lineage>
        <taxon>Bacteria</taxon>
        <taxon>Pseudomonadati</taxon>
        <taxon>Pseudomonadota</taxon>
        <taxon>Gammaproteobacteria</taxon>
        <taxon>Legionellales</taxon>
        <taxon>Coxiellaceae</taxon>
        <taxon>Aquicella</taxon>
    </lineage>
</organism>
<feature type="binding site" evidence="5">
    <location>
        <begin position="84"/>
        <end position="86"/>
    </location>
    <ligand>
        <name>FMN</name>
        <dbReference type="ChEBI" id="CHEBI:58210"/>
    </ligand>
</feature>
<feature type="binding site" evidence="5">
    <location>
        <position position="13"/>
    </location>
    <ligand>
        <name>NAD(+)</name>
        <dbReference type="ChEBI" id="CHEBI:57540"/>
    </ligand>
</feature>
<dbReference type="GO" id="GO:0008753">
    <property type="term" value="F:NADPH dehydrogenase (quinone) activity"/>
    <property type="evidence" value="ECO:0007669"/>
    <property type="project" value="RHEA"/>
</dbReference>
<dbReference type="InterPro" id="IPR008254">
    <property type="entry name" value="Flavodoxin/NO_synth"/>
</dbReference>
<dbReference type="InterPro" id="IPR029039">
    <property type="entry name" value="Flavoprotein-like_sf"/>
</dbReference>
<dbReference type="NCBIfam" id="NF002999">
    <property type="entry name" value="PRK03767.1"/>
    <property type="match status" value="1"/>
</dbReference>
<keyword evidence="2 5" id="KW-0285">Flavoprotein</keyword>
<comment type="caution">
    <text evidence="7">The sequence shown here is derived from an EMBL/GenBank/DDBJ whole genome shotgun (WGS) entry which is preliminary data.</text>
</comment>
<evidence type="ECO:0000256" key="5">
    <source>
        <dbReference type="HAMAP-Rule" id="MF_01017"/>
    </source>
</evidence>
<dbReference type="GO" id="GO:0016020">
    <property type="term" value="C:membrane"/>
    <property type="evidence" value="ECO:0007669"/>
    <property type="project" value="TreeGrafter"/>
</dbReference>
<keyword evidence="8" id="KW-1185">Reference proteome</keyword>
<dbReference type="OrthoDB" id="9801479at2"/>
<dbReference type="InterPro" id="IPR037513">
    <property type="entry name" value="NQO"/>
</dbReference>
<dbReference type="GO" id="GO:0050660">
    <property type="term" value="F:flavin adenine dinucleotide binding"/>
    <property type="evidence" value="ECO:0007669"/>
    <property type="project" value="UniProtKB-UniRule"/>
</dbReference>
<comment type="catalytic activity">
    <reaction evidence="5">
        <text>a quinone + NADPH + H(+) = a quinol + NADP(+)</text>
        <dbReference type="Rhea" id="RHEA:46164"/>
        <dbReference type="ChEBI" id="CHEBI:15378"/>
        <dbReference type="ChEBI" id="CHEBI:24646"/>
        <dbReference type="ChEBI" id="CHEBI:57783"/>
        <dbReference type="ChEBI" id="CHEBI:58349"/>
        <dbReference type="ChEBI" id="CHEBI:132124"/>
        <dbReference type="EC" id="1.6.5.2"/>
    </reaction>
</comment>
<dbReference type="PANTHER" id="PTHR30546:SF23">
    <property type="entry name" value="FLAVOPROTEIN-LIKE PROTEIN YCP4-RELATED"/>
    <property type="match status" value="1"/>
</dbReference>
<evidence type="ECO:0000259" key="6">
    <source>
        <dbReference type="PROSITE" id="PS50902"/>
    </source>
</evidence>
<dbReference type="Pfam" id="PF03358">
    <property type="entry name" value="FMN_red"/>
    <property type="match status" value="1"/>
</dbReference>
<dbReference type="RefSeq" id="WP_114834280.1">
    <property type="nucleotide sequence ID" value="NZ_LR699114.1"/>
</dbReference>
<comment type="similarity">
    <text evidence="1 5">Belongs to the WrbA family.</text>
</comment>
<keyword evidence="4 5" id="KW-0560">Oxidoreductase</keyword>
<evidence type="ECO:0000256" key="1">
    <source>
        <dbReference type="ARBA" id="ARBA00006961"/>
    </source>
</evidence>
<dbReference type="PANTHER" id="PTHR30546">
    <property type="entry name" value="FLAVODOXIN-RELATED PROTEIN WRBA-RELATED"/>
    <property type="match status" value="1"/>
</dbReference>
<dbReference type="Proteomes" id="UP000254720">
    <property type="component" value="Unassembled WGS sequence"/>
</dbReference>
<dbReference type="PROSITE" id="PS50902">
    <property type="entry name" value="FLAVODOXIN_LIKE"/>
    <property type="match status" value="1"/>
</dbReference>
<dbReference type="InterPro" id="IPR005025">
    <property type="entry name" value="FMN_Rdtase-like_dom"/>
</dbReference>
<evidence type="ECO:0000313" key="7">
    <source>
        <dbReference type="EMBL" id="RDI44607.1"/>
    </source>
</evidence>